<evidence type="ECO:0000256" key="1">
    <source>
        <dbReference type="ARBA" id="ARBA00007362"/>
    </source>
</evidence>
<organism evidence="4 5">
    <name type="scientific">Nesterenkonia cremea</name>
    <dbReference type="NCBI Taxonomy" id="1882340"/>
    <lineage>
        <taxon>Bacteria</taxon>
        <taxon>Bacillati</taxon>
        <taxon>Actinomycetota</taxon>
        <taxon>Actinomycetes</taxon>
        <taxon>Micrococcales</taxon>
        <taxon>Micrococcaceae</taxon>
        <taxon>Nesterenkonia</taxon>
    </lineage>
</organism>
<evidence type="ECO:0000256" key="2">
    <source>
        <dbReference type="SAM" id="Phobius"/>
    </source>
</evidence>
<keyword evidence="2" id="KW-0812">Transmembrane</keyword>
<feature type="transmembrane region" description="Helical" evidence="2">
    <location>
        <begin position="259"/>
        <end position="277"/>
    </location>
</feature>
<gene>
    <name evidence="4" type="ORF">GCM10011401_23480</name>
</gene>
<dbReference type="AlphaFoldDB" id="A0A917AUH3"/>
<feature type="transmembrane region" description="Helical" evidence="2">
    <location>
        <begin position="85"/>
        <end position="107"/>
    </location>
</feature>
<sequence length="289" mass="30247">MVTVLMWASTFVIMRWSATDISPGPLALIRLLAGSLTLTALILWVRRGQRLIPRGRGLANTAAFGVIWFAVYTLVFNWAGHFLDAGTVAMMVNLAPLMVGVGAVVFFKEAFSRRLFLGMLISLSGIGFITAAGSTGQLAWAGLIIAFGAAVLYAAGMMVQKLALRDVDPLSATWLGCVAGALALLPFLGQTAGELGDISTGTLIGAIYMGIGPSALGFWFWGYAMNHFPTGKVASATLAVPAVVVLMSALTLGEVPPPLAILGGAVCLAGVAVAQLRRPQRRRSVTRAA</sequence>
<feature type="transmembrane region" description="Helical" evidence="2">
    <location>
        <begin position="27"/>
        <end position="45"/>
    </location>
</feature>
<keyword evidence="5" id="KW-1185">Reference proteome</keyword>
<feature type="transmembrane region" description="Helical" evidence="2">
    <location>
        <begin position="171"/>
        <end position="189"/>
    </location>
</feature>
<feature type="transmembrane region" description="Helical" evidence="2">
    <location>
        <begin position="138"/>
        <end position="159"/>
    </location>
</feature>
<feature type="domain" description="EamA" evidence="3">
    <location>
        <begin position="2"/>
        <end position="130"/>
    </location>
</feature>
<keyword evidence="2" id="KW-0472">Membrane</keyword>
<evidence type="ECO:0000313" key="5">
    <source>
        <dbReference type="Proteomes" id="UP000633136"/>
    </source>
</evidence>
<dbReference type="PANTHER" id="PTHR12715:SF4">
    <property type="entry name" value="EAMA DOMAIN-CONTAINING PROTEIN"/>
    <property type="match status" value="1"/>
</dbReference>
<dbReference type="EMBL" id="BMIS01000012">
    <property type="protein sequence ID" value="GGE75467.1"/>
    <property type="molecule type" value="Genomic_DNA"/>
</dbReference>
<protein>
    <submittedName>
        <fullName evidence="4">Membrane protein</fullName>
    </submittedName>
</protein>
<comment type="caution">
    <text evidence="4">The sequence shown here is derived from an EMBL/GenBank/DDBJ whole genome shotgun (WGS) entry which is preliminary data.</text>
</comment>
<evidence type="ECO:0000259" key="3">
    <source>
        <dbReference type="Pfam" id="PF00892"/>
    </source>
</evidence>
<feature type="transmembrane region" description="Helical" evidence="2">
    <location>
        <begin position="114"/>
        <end position="132"/>
    </location>
</feature>
<feature type="domain" description="EamA" evidence="3">
    <location>
        <begin position="141"/>
        <end position="273"/>
    </location>
</feature>
<dbReference type="Pfam" id="PF00892">
    <property type="entry name" value="EamA"/>
    <property type="match status" value="2"/>
</dbReference>
<evidence type="ECO:0000313" key="4">
    <source>
        <dbReference type="EMBL" id="GGE75467.1"/>
    </source>
</evidence>
<keyword evidence="2" id="KW-1133">Transmembrane helix</keyword>
<name>A0A917AUH3_9MICC</name>
<dbReference type="InterPro" id="IPR052756">
    <property type="entry name" value="Alkyne_AA_exporter"/>
</dbReference>
<dbReference type="SUPFAM" id="SSF103481">
    <property type="entry name" value="Multidrug resistance efflux transporter EmrE"/>
    <property type="match status" value="2"/>
</dbReference>
<feature type="transmembrane region" description="Helical" evidence="2">
    <location>
        <begin position="57"/>
        <end position="79"/>
    </location>
</feature>
<accession>A0A917AUH3</accession>
<reference evidence="4" key="2">
    <citation type="submission" date="2020-09" db="EMBL/GenBank/DDBJ databases">
        <authorList>
            <person name="Sun Q."/>
            <person name="Zhou Y."/>
        </authorList>
    </citation>
    <scope>NUCLEOTIDE SEQUENCE</scope>
    <source>
        <strain evidence="4">CGMCC 1.15388</strain>
    </source>
</reference>
<dbReference type="InterPro" id="IPR000620">
    <property type="entry name" value="EamA_dom"/>
</dbReference>
<comment type="similarity">
    <text evidence="1">Belongs to the EamA transporter family.</text>
</comment>
<dbReference type="GO" id="GO:0016020">
    <property type="term" value="C:membrane"/>
    <property type="evidence" value="ECO:0007669"/>
    <property type="project" value="InterPro"/>
</dbReference>
<dbReference type="InterPro" id="IPR037185">
    <property type="entry name" value="EmrE-like"/>
</dbReference>
<proteinExistence type="inferred from homology"/>
<reference evidence="4" key="1">
    <citation type="journal article" date="2014" name="Int. J. Syst. Evol. Microbiol.">
        <title>Complete genome sequence of Corynebacterium casei LMG S-19264T (=DSM 44701T), isolated from a smear-ripened cheese.</title>
        <authorList>
            <consortium name="US DOE Joint Genome Institute (JGI-PGF)"/>
            <person name="Walter F."/>
            <person name="Albersmeier A."/>
            <person name="Kalinowski J."/>
            <person name="Ruckert C."/>
        </authorList>
    </citation>
    <scope>NUCLEOTIDE SEQUENCE</scope>
    <source>
        <strain evidence="4">CGMCC 1.15388</strain>
    </source>
</reference>
<feature type="transmembrane region" description="Helical" evidence="2">
    <location>
        <begin position="233"/>
        <end position="253"/>
    </location>
</feature>
<dbReference type="Proteomes" id="UP000633136">
    <property type="component" value="Unassembled WGS sequence"/>
</dbReference>
<dbReference type="PANTHER" id="PTHR12715">
    <property type="entry name" value="TRANSPORTER, DRUG/METABOLITE EXPORTER FAMILY"/>
    <property type="match status" value="1"/>
</dbReference>
<feature type="transmembrane region" description="Helical" evidence="2">
    <location>
        <begin position="201"/>
        <end position="221"/>
    </location>
</feature>